<dbReference type="GO" id="GO:0004540">
    <property type="term" value="F:RNA nuclease activity"/>
    <property type="evidence" value="ECO:0007669"/>
    <property type="project" value="InterPro"/>
</dbReference>
<feature type="domain" description="NYN" evidence="1">
    <location>
        <begin position="4"/>
        <end position="159"/>
    </location>
</feature>
<comment type="caution">
    <text evidence="2">The sequence shown here is derived from an EMBL/GenBank/DDBJ whole genome shotgun (WGS) entry which is preliminary data.</text>
</comment>
<dbReference type="Proteomes" id="UP000013232">
    <property type="component" value="Unassembled WGS sequence"/>
</dbReference>
<accession>N6Y6T2</accession>
<dbReference type="Pfam" id="PF01936">
    <property type="entry name" value="NYN"/>
    <property type="match status" value="1"/>
</dbReference>
<gene>
    <name evidence="2" type="ORF">C666_04210</name>
</gene>
<organism evidence="2 3">
    <name type="scientific">Thauera linaloolentis (strain DSM 12138 / JCM 21573 / CCUG 41526 / CIP 105981 / IAM 15112 / NBRC 102519 / 47Lol)</name>
    <dbReference type="NCBI Taxonomy" id="1123367"/>
    <lineage>
        <taxon>Bacteria</taxon>
        <taxon>Pseudomonadati</taxon>
        <taxon>Pseudomonadota</taxon>
        <taxon>Betaproteobacteria</taxon>
        <taxon>Rhodocyclales</taxon>
        <taxon>Zoogloeaceae</taxon>
        <taxon>Thauera</taxon>
    </lineage>
</organism>
<dbReference type="Gene3D" id="2.40.50.140">
    <property type="entry name" value="Nucleic acid-binding proteins"/>
    <property type="match status" value="1"/>
</dbReference>
<dbReference type="InterPro" id="IPR047140">
    <property type="entry name" value="LabA"/>
</dbReference>
<dbReference type="PANTHER" id="PTHR35458">
    <property type="entry name" value="SLR0755 PROTEIN"/>
    <property type="match status" value="1"/>
</dbReference>
<dbReference type="PANTHER" id="PTHR35458:SF8">
    <property type="entry name" value="SLR0650 PROTEIN"/>
    <property type="match status" value="1"/>
</dbReference>
<evidence type="ECO:0000259" key="1">
    <source>
        <dbReference type="Pfam" id="PF01936"/>
    </source>
</evidence>
<dbReference type="eggNOG" id="COG1432">
    <property type="taxonomic scope" value="Bacteria"/>
</dbReference>
<dbReference type="CDD" id="cd10911">
    <property type="entry name" value="PIN_LabA"/>
    <property type="match status" value="1"/>
</dbReference>
<sequence length="272" mass="30305">MTNRIGIFIDFANIGMNGGYGMRVDMLRRFAARDGGELVRLNAYLPFDTARAETDSAYRAGQQRFYDALRDNGFKVFRKHVRWYDDGEGGRYSKADCDMDIAIDILQQAPRLDTVLLASGDGDFVRVVEAAQGLGCRVEGLAFRNVSRALRAATDTFVSGYLVPQLMPSERARNGRDYNEWGVAGGFARGVCYQFENGYGFVRFMRKVAGRLWLTDSRDTESPWQTCFLHASQLPTGLSTDALPSRDLVLEFDLEEGETTGKLKAANVTVVA</sequence>
<proteinExistence type="predicted"/>
<dbReference type="AlphaFoldDB" id="N6Y6T2"/>
<name>N6Y6T2_THAL4</name>
<dbReference type="InterPro" id="IPR021139">
    <property type="entry name" value="NYN"/>
</dbReference>
<dbReference type="EMBL" id="AMXE01000008">
    <property type="protein sequence ID" value="ENO89891.1"/>
    <property type="molecule type" value="Genomic_DNA"/>
</dbReference>
<dbReference type="Gene3D" id="3.40.50.1010">
    <property type="entry name" value="5'-nuclease"/>
    <property type="match status" value="1"/>
</dbReference>
<dbReference type="RefSeq" id="WP_004334207.1">
    <property type="nucleotide sequence ID" value="NZ_AMXE01000008.1"/>
</dbReference>
<keyword evidence="3" id="KW-1185">Reference proteome</keyword>
<reference evidence="2 3" key="1">
    <citation type="submission" date="2012-09" db="EMBL/GenBank/DDBJ databases">
        <title>Draft Genome Sequences of 6 Strains from Genus Thauera.</title>
        <authorList>
            <person name="Liu B."/>
            <person name="Shapleigh J.P."/>
            <person name="Frostegard A.H."/>
        </authorList>
    </citation>
    <scope>NUCLEOTIDE SEQUENCE [LARGE SCALE GENOMIC DNA]</scope>
    <source>
        <strain evidence="3">47Lol / DSM 12138</strain>
    </source>
</reference>
<protein>
    <recommendedName>
        <fullName evidence="1">NYN domain-containing protein</fullName>
    </recommendedName>
</protein>
<dbReference type="InterPro" id="IPR012340">
    <property type="entry name" value="NA-bd_OB-fold"/>
</dbReference>
<evidence type="ECO:0000313" key="2">
    <source>
        <dbReference type="EMBL" id="ENO89891.1"/>
    </source>
</evidence>
<evidence type="ECO:0000313" key="3">
    <source>
        <dbReference type="Proteomes" id="UP000013232"/>
    </source>
</evidence>
<dbReference type="STRING" id="1123367.GCA_000621305_00461"/>